<accession>A0ABQ9W453</accession>
<dbReference type="EMBL" id="JASSZA010000003">
    <property type="protein sequence ID" value="KAK2116420.1"/>
    <property type="molecule type" value="Genomic_DNA"/>
</dbReference>
<dbReference type="SUPFAM" id="SSF100934">
    <property type="entry name" value="Heat shock protein 70kD (HSP70), C-terminal subdomain"/>
    <property type="match status" value="1"/>
</dbReference>
<proteinExistence type="inferred from homology"/>
<evidence type="ECO:0000256" key="3">
    <source>
        <dbReference type="ARBA" id="ARBA00022840"/>
    </source>
</evidence>
<keyword evidence="5" id="KW-1185">Reference proteome</keyword>
<evidence type="ECO:0000313" key="4">
    <source>
        <dbReference type="EMBL" id="KAK2116420.1"/>
    </source>
</evidence>
<keyword evidence="3" id="KW-0067">ATP-binding</keyword>
<comment type="caution">
    <text evidence="4">The sequence shown here is derived from an EMBL/GenBank/DDBJ whole genome shotgun (WGS) entry which is preliminary data.</text>
</comment>
<dbReference type="InterPro" id="IPR029048">
    <property type="entry name" value="HSP70_C_sf"/>
</dbReference>
<dbReference type="InterPro" id="IPR029047">
    <property type="entry name" value="HSP70_peptide-bd_sf"/>
</dbReference>
<sequence>MTKLIPRSKVVATKRSQIFSTASDNQPTVIIKVYEAEEPDKRQSSSVIRSEIKKNLGGKLSAEDKETMEKTVEEKNEWLESHQNADIEAKEEELEETVQQIISKL</sequence>
<keyword evidence="2" id="KW-0547">Nucleotide-binding</keyword>
<dbReference type="Proteomes" id="UP001266305">
    <property type="component" value="Unassembled WGS sequence"/>
</dbReference>
<organism evidence="4 5">
    <name type="scientific">Saguinus oedipus</name>
    <name type="common">Cotton-top tamarin</name>
    <name type="synonym">Oedipomidas oedipus</name>
    <dbReference type="NCBI Taxonomy" id="9490"/>
    <lineage>
        <taxon>Eukaryota</taxon>
        <taxon>Metazoa</taxon>
        <taxon>Chordata</taxon>
        <taxon>Craniata</taxon>
        <taxon>Vertebrata</taxon>
        <taxon>Euteleostomi</taxon>
        <taxon>Mammalia</taxon>
        <taxon>Eutheria</taxon>
        <taxon>Euarchontoglires</taxon>
        <taxon>Primates</taxon>
        <taxon>Haplorrhini</taxon>
        <taxon>Platyrrhini</taxon>
        <taxon>Cebidae</taxon>
        <taxon>Callitrichinae</taxon>
        <taxon>Saguinus</taxon>
    </lineage>
</organism>
<dbReference type="Gene3D" id="2.60.34.10">
    <property type="entry name" value="Substrate Binding Domain Of DNAk, Chain A, domain 1"/>
    <property type="match status" value="1"/>
</dbReference>
<evidence type="ECO:0000256" key="2">
    <source>
        <dbReference type="ARBA" id="ARBA00022741"/>
    </source>
</evidence>
<comment type="similarity">
    <text evidence="1">Belongs to the heat shock protein 70 family.</text>
</comment>
<dbReference type="Gene3D" id="1.20.1270.10">
    <property type="match status" value="1"/>
</dbReference>
<reference evidence="4 5" key="1">
    <citation type="submission" date="2023-05" db="EMBL/GenBank/DDBJ databases">
        <title>B98-5 Cell Line De Novo Hybrid Assembly: An Optical Mapping Approach.</title>
        <authorList>
            <person name="Kananen K."/>
            <person name="Auerbach J.A."/>
            <person name="Kautto E."/>
            <person name="Blachly J.S."/>
        </authorList>
    </citation>
    <scope>NUCLEOTIDE SEQUENCE [LARGE SCALE GENOMIC DNA]</scope>
    <source>
        <strain evidence="4">B95-8</strain>
        <tissue evidence="4">Cell line</tissue>
    </source>
</reference>
<name>A0ABQ9W453_SAGOE</name>
<dbReference type="Pfam" id="PF00012">
    <property type="entry name" value="HSP70"/>
    <property type="match status" value="1"/>
</dbReference>
<dbReference type="InterPro" id="IPR013126">
    <property type="entry name" value="Hsp_70_fam"/>
</dbReference>
<dbReference type="SUPFAM" id="SSF100920">
    <property type="entry name" value="Heat shock protein 70kD (HSP70), peptide-binding domain"/>
    <property type="match status" value="1"/>
</dbReference>
<evidence type="ECO:0000256" key="1">
    <source>
        <dbReference type="ARBA" id="ARBA00007381"/>
    </source>
</evidence>
<protein>
    <submittedName>
        <fullName evidence="4">Uncharacterized protein</fullName>
    </submittedName>
</protein>
<gene>
    <name evidence="4" type="ORF">P7K49_007046</name>
</gene>
<evidence type="ECO:0000313" key="5">
    <source>
        <dbReference type="Proteomes" id="UP001266305"/>
    </source>
</evidence>